<evidence type="ECO:0000313" key="5">
    <source>
        <dbReference type="Proteomes" id="UP000283458"/>
    </source>
</evidence>
<reference evidence="4 5" key="1">
    <citation type="submission" date="2018-09" db="EMBL/GenBank/DDBJ databases">
        <authorList>
            <person name="Zhu H."/>
        </authorList>
    </citation>
    <scope>NUCLEOTIDE SEQUENCE [LARGE SCALE GENOMIC DNA]</scope>
    <source>
        <strain evidence="4 5">K2W22B-5</strain>
    </source>
</reference>
<accession>A0A418VV78</accession>
<evidence type="ECO:0000259" key="3">
    <source>
        <dbReference type="Pfam" id="PF13505"/>
    </source>
</evidence>
<dbReference type="Proteomes" id="UP000283458">
    <property type="component" value="Unassembled WGS sequence"/>
</dbReference>
<name>A0A418VV78_9PROT</name>
<proteinExistence type="predicted"/>
<keyword evidence="1 2" id="KW-0732">Signal</keyword>
<sequence length="229" mass="23777">MTTNAGRNTAISAALGALLALAAPVESGAAEAQGAYVRADIGGSFARSPGGSVAGGNGFSGDLGKSAVFELGAGYQLPYNLRAELTAGYRPNFAVRSRESLSGIPLSADAKLRTWTVMANAYYDIDTGTAFTPYVGAGAGVAFNRLNTVTYRLGAAEFQESGKNTSRFAWSVMAGGAYAVTSAIKLDLGYRYLDAGRFETSGNTTNGPVTPVKGDVRSHEIKLGLRYAF</sequence>
<organism evidence="4 5">
    <name type="scientific">Azospirillum cavernae</name>
    <dbReference type="NCBI Taxonomy" id="2320860"/>
    <lineage>
        <taxon>Bacteria</taxon>
        <taxon>Pseudomonadati</taxon>
        <taxon>Pseudomonadota</taxon>
        <taxon>Alphaproteobacteria</taxon>
        <taxon>Rhodospirillales</taxon>
        <taxon>Azospirillaceae</taxon>
        <taxon>Azospirillum</taxon>
    </lineage>
</organism>
<dbReference type="Pfam" id="PF13505">
    <property type="entry name" value="OMP_b-brl"/>
    <property type="match status" value="1"/>
</dbReference>
<feature type="signal peptide" evidence="2">
    <location>
        <begin position="1"/>
        <end position="22"/>
    </location>
</feature>
<dbReference type="InterPro" id="IPR027385">
    <property type="entry name" value="Beta-barrel_OMP"/>
</dbReference>
<protein>
    <submittedName>
        <fullName evidence="4">Porin family protein</fullName>
    </submittedName>
</protein>
<keyword evidence="5" id="KW-1185">Reference proteome</keyword>
<dbReference type="OrthoDB" id="5643626at2"/>
<evidence type="ECO:0000256" key="2">
    <source>
        <dbReference type="SAM" id="SignalP"/>
    </source>
</evidence>
<dbReference type="Gene3D" id="2.40.160.20">
    <property type="match status" value="1"/>
</dbReference>
<dbReference type="AlphaFoldDB" id="A0A418VV78"/>
<dbReference type="EMBL" id="QYUL01000002">
    <property type="protein sequence ID" value="RJF81078.1"/>
    <property type="molecule type" value="Genomic_DNA"/>
</dbReference>
<comment type="caution">
    <text evidence="4">The sequence shown here is derived from an EMBL/GenBank/DDBJ whole genome shotgun (WGS) entry which is preliminary data.</text>
</comment>
<gene>
    <name evidence="4" type="ORF">D3877_12695</name>
</gene>
<evidence type="ECO:0000313" key="4">
    <source>
        <dbReference type="EMBL" id="RJF81078.1"/>
    </source>
</evidence>
<feature type="chain" id="PRO_5019336009" evidence="2">
    <location>
        <begin position="23"/>
        <end position="229"/>
    </location>
</feature>
<dbReference type="RefSeq" id="WP_119831167.1">
    <property type="nucleotide sequence ID" value="NZ_QYUL01000002.1"/>
</dbReference>
<dbReference type="SUPFAM" id="SSF56925">
    <property type="entry name" value="OMPA-like"/>
    <property type="match status" value="1"/>
</dbReference>
<feature type="domain" description="Outer membrane protein beta-barrel" evidence="3">
    <location>
        <begin position="16"/>
        <end position="229"/>
    </location>
</feature>
<evidence type="ECO:0000256" key="1">
    <source>
        <dbReference type="ARBA" id="ARBA00022729"/>
    </source>
</evidence>
<dbReference type="InterPro" id="IPR011250">
    <property type="entry name" value="OMP/PagP_B-barrel"/>
</dbReference>